<reference evidence="3" key="1">
    <citation type="submission" date="2021-03" db="EMBL/GenBank/DDBJ databases">
        <title>Draft genome sequence of rust myrtle Austropuccinia psidii MF-1, a brazilian biotype.</title>
        <authorList>
            <person name="Quecine M.C."/>
            <person name="Pachon D.M.R."/>
            <person name="Bonatelli M.L."/>
            <person name="Correr F.H."/>
            <person name="Franceschini L.M."/>
            <person name="Leite T.F."/>
            <person name="Margarido G.R.A."/>
            <person name="Almeida C.A."/>
            <person name="Ferrarezi J.A."/>
            <person name="Labate C.A."/>
        </authorList>
    </citation>
    <scope>NUCLEOTIDE SEQUENCE</scope>
    <source>
        <strain evidence="3">MF-1</strain>
    </source>
</reference>
<protein>
    <recommendedName>
        <fullName evidence="2">Integrase catalytic domain-containing protein</fullName>
    </recommendedName>
</protein>
<organism evidence="3 4">
    <name type="scientific">Austropuccinia psidii MF-1</name>
    <dbReference type="NCBI Taxonomy" id="1389203"/>
    <lineage>
        <taxon>Eukaryota</taxon>
        <taxon>Fungi</taxon>
        <taxon>Dikarya</taxon>
        <taxon>Basidiomycota</taxon>
        <taxon>Pucciniomycotina</taxon>
        <taxon>Pucciniomycetes</taxon>
        <taxon>Pucciniales</taxon>
        <taxon>Sphaerophragmiaceae</taxon>
        <taxon>Austropuccinia</taxon>
    </lineage>
</organism>
<dbReference type="Proteomes" id="UP000765509">
    <property type="component" value="Unassembled WGS sequence"/>
</dbReference>
<name>A0A9Q3GYP0_9BASI</name>
<dbReference type="GO" id="GO:0005634">
    <property type="term" value="C:nucleus"/>
    <property type="evidence" value="ECO:0007669"/>
    <property type="project" value="UniProtKB-ARBA"/>
</dbReference>
<dbReference type="InterPro" id="IPR001584">
    <property type="entry name" value="Integrase_cat-core"/>
</dbReference>
<dbReference type="Gene3D" id="3.30.420.10">
    <property type="entry name" value="Ribonuclease H-like superfamily/Ribonuclease H"/>
    <property type="match status" value="1"/>
</dbReference>
<keyword evidence="1" id="KW-0694">RNA-binding</keyword>
<dbReference type="OrthoDB" id="9906983at2759"/>
<sequence length="118" mass="13707">MDWVTGLVPGCKEDFNAFLVILERYSKSFRFLLSHKADTAMDTAFLFWKDIISKFGVPKLLTSDRDPKFILEFWTNLHDILGTDISFYTDYCLQTDGLAERMIQIMEDIITRLCSHGI</sequence>
<comment type="caution">
    <text evidence="3">The sequence shown here is derived from an EMBL/GenBank/DDBJ whole genome shotgun (WGS) entry which is preliminary data.</text>
</comment>
<dbReference type="EMBL" id="AVOT02007850">
    <property type="protein sequence ID" value="MBW0484781.1"/>
    <property type="molecule type" value="Genomic_DNA"/>
</dbReference>
<evidence type="ECO:0000313" key="4">
    <source>
        <dbReference type="Proteomes" id="UP000765509"/>
    </source>
</evidence>
<dbReference type="GO" id="GO:0015074">
    <property type="term" value="P:DNA integration"/>
    <property type="evidence" value="ECO:0007669"/>
    <property type="project" value="InterPro"/>
</dbReference>
<feature type="domain" description="Integrase catalytic" evidence="2">
    <location>
        <begin position="1"/>
        <end position="118"/>
    </location>
</feature>
<evidence type="ECO:0000259" key="2">
    <source>
        <dbReference type="PROSITE" id="PS50994"/>
    </source>
</evidence>
<dbReference type="InterPro" id="IPR050951">
    <property type="entry name" value="Retrovirus_Pol_polyprotein"/>
</dbReference>
<evidence type="ECO:0000256" key="1">
    <source>
        <dbReference type="ARBA" id="ARBA00022884"/>
    </source>
</evidence>
<dbReference type="PANTHER" id="PTHR37984">
    <property type="entry name" value="PROTEIN CBG26694"/>
    <property type="match status" value="1"/>
</dbReference>
<accession>A0A9Q3GYP0</accession>
<dbReference type="PROSITE" id="PS50994">
    <property type="entry name" value="INTEGRASE"/>
    <property type="match status" value="1"/>
</dbReference>
<dbReference type="PANTHER" id="PTHR37984:SF5">
    <property type="entry name" value="PROTEIN NYNRIN-LIKE"/>
    <property type="match status" value="1"/>
</dbReference>
<dbReference type="SUPFAM" id="SSF53098">
    <property type="entry name" value="Ribonuclease H-like"/>
    <property type="match status" value="1"/>
</dbReference>
<dbReference type="InterPro" id="IPR012337">
    <property type="entry name" value="RNaseH-like_sf"/>
</dbReference>
<evidence type="ECO:0000313" key="3">
    <source>
        <dbReference type="EMBL" id="MBW0484781.1"/>
    </source>
</evidence>
<keyword evidence="4" id="KW-1185">Reference proteome</keyword>
<gene>
    <name evidence="3" type="ORF">O181_024496</name>
</gene>
<dbReference type="InterPro" id="IPR036397">
    <property type="entry name" value="RNaseH_sf"/>
</dbReference>
<dbReference type="GO" id="GO:0003723">
    <property type="term" value="F:RNA binding"/>
    <property type="evidence" value="ECO:0007669"/>
    <property type="project" value="UniProtKB-KW"/>
</dbReference>
<proteinExistence type="predicted"/>
<dbReference type="AlphaFoldDB" id="A0A9Q3GYP0"/>